<dbReference type="EMBL" id="MT664984">
    <property type="protein sequence ID" value="QNN97186.1"/>
    <property type="molecule type" value="Genomic_DNA"/>
</dbReference>
<dbReference type="Proteomes" id="UP000516126">
    <property type="component" value="Segment"/>
</dbReference>
<dbReference type="GeneID" id="79586298"/>
<proteinExistence type="predicted"/>
<accession>A0A7G9UT31</accession>
<keyword evidence="2" id="KW-1185">Reference proteome</keyword>
<reference evidence="1 2" key="1">
    <citation type="submission" date="2020-06" db="EMBL/GenBank/DDBJ databases">
        <authorList>
            <person name="Tamanaha E."/>
            <person name="Walsh S.E."/>
            <person name="Anton B.P."/>
            <person name="Fomenkov A."/>
            <person name="Xu S.-Y."/>
            <person name="Weigele P.R."/>
        </authorList>
    </citation>
    <scope>NUCLEOTIDE SEQUENCE [LARGE SCALE GENOMIC DNA]</scope>
</reference>
<dbReference type="KEGG" id="vg:79586298"/>
<organism evidence="1 2">
    <name type="scientific">Xanthomonas phage Xp12</name>
    <dbReference type="NCBI Taxonomy" id="2746072"/>
    <lineage>
        <taxon>Viruses</taxon>
        <taxon>Duplodnaviria</taxon>
        <taxon>Heunggongvirae</taxon>
        <taxon>Uroviricota</taxon>
        <taxon>Caudoviricetes</taxon>
        <taxon>Mesyanzhinovviridae</taxon>
        <taxon>Bradleyvirinae</taxon>
        <taxon>Bosavirus</taxon>
        <taxon>Bosavirus Xp12</taxon>
    </lineage>
</organism>
<dbReference type="RefSeq" id="YP_010738916.1">
    <property type="nucleotide sequence ID" value="NC_073033.1"/>
</dbReference>
<name>A0A7G9UT31_9CAUD</name>
<sequence>MDQNNNNAAGAAGMNEFFTRGTANEGIQVPLWRPDGTKSEHWVRIRGIDSDAFRQADAEARRDAIRIAQLDSQVERAAEIAKAKRRLTAHLVVAWSFDQPCTVDNVEAFFVEAPQIMDSIDVAASKRALFFAAGSSSSQPSQSTSSSST</sequence>
<evidence type="ECO:0000313" key="1">
    <source>
        <dbReference type="EMBL" id="QNN97186.1"/>
    </source>
</evidence>
<protein>
    <submittedName>
        <fullName evidence="1">Uncharacterized protein</fullName>
    </submittedName>
</protein>
<evidence type="ECO:0000313" key="2">
    <source>
        <dbReference type="Proteomes" id="UP000516126"/>
    </source>
</evidence>